<dbReference type="SUPFAM" id="SSF54631">
    <property type="entry name" value="CBS-domain pair"/>
    <property type="match status" value="1"/>
</dbReference>
<reference evidence="6" key="1">
    <citation type="journal article" date="2010" name="PLoS ONE">
        <title>The complete genome sequence of Cupriavidus metallidurans strain CH34, a master survivalist in harsh and anthropogenic environments.</title>
        <authorList>
            <person name="Janssen P.J."/>
            <person name="Van Houdt R."/>
            <person name="Moors H."/>
            <person name="Monsieurs P."/>
            <person name="Morin N."/>
            <person name="Michaux A."/>
            <person name="Benotmane M.A."/>
            <person name="Leys N."/>
            <person name="Vallaeys T."/>
            <person name="Lapidus A."/>
            <person name="Monchy S."/>
            <person name="Medigue C."/>
            <person name="Taghavi S."/>
            <person name="McCorkle S."/>
            <person name="Dunn J."/>
            <person name="van der Lelie D."/>
            <person name="Mergeay M."/>
        </authorList>
    </citation>
    <scope>NUCLEOTIDE SEQUENCE [LARGE SCALE GENOMIC DNA]</scope>
    <source>
        <strain evidence="6">ATCC 43123 / DSM 2839 / NBRC 102507 / CH34</strain>
    </source>
</reference>
<dbReference type="CDD" id="cd04598">
    <property type="entry name" value="CBS_pair_GGDEF_EAL"/>
    <property type="match status" value="1"/>
</dbReference>
<dbReference type="SUPFAM" id="SSF141868">
    <property type="entry name" value="EAL domain-like"/>
    <property type="match status" value="1"/>
</dbReference>
<dbReference type="Gene3D" id="3.10.580.10">
    <property type="entry name" value="CBS-domain"/>
    <property type="match status" value="1"/>
</dbReference>
<dbReference type="InterPro" id="IPR029787">
    <property type="entry name" value="Nucleotide_cyclase"/>
</dbReference>
<dbReference type="EMBL" id="CP000353">
    <property type="protein sequence ID" value="ABF11588.1"/>
    <property type="molecule type" value="Genomic_DNA"/>
</dbReference>
<keyword evidence="6" id="KW-1185">Reference proteome</keyword>
<keyword evidence="1" id="KW-0129">CBS domain</keyword>
<dbReference type="Proteomes" id="UP000002429">
    <property type="component" value="Plasmid megaplasmid"/>
</dbReference>
<dbReference type="PANTHER" id="PTHR33121:SF76">
    <property type="entry name" value="SIGNALING PROTEIN"/>
    <property type="match status" value="1"/>
</dbReference>
<dbReference type="Gene3D" id="3.30.70.270">
    <property type="match status" value="1"/>
</dbReference>
<dbReference type="eggNOG" id="COG2199">
    <property type="taxonomic scope" value="Bacteria"/>
</dbReference>
<dbReference type="PROSITE" id="PS50883">
    <property type="entry name" value="EAL"/>
    <property type="match status" value="1"/>
</dbReference>
<feature type="domain" description="CBS" evidence="4">
    <location>
        <begin position="423"/>
        <end position="482"/>
    </location>
</feature>
<organism evidence="5 6">
    <name type="scientific">Cupriavidus metallidurans (strain ATCC 43123 / DSM 2839 / NBRC 102507 / CH34)</name>
    <name type="common">Ralstonia metallidurans</name>
    <dbReference type="NCBI Taxonomy" id="266264"/>
    <lineage>
        <taxon>Bacteria</taxon>
        <taxon>Pseudomonadati</taxon>
        <taxon>Pseudomonadota</taxon>
        <taxon>Betaproteobacteria</taxon>
        <taxon>Burkholderiales</taxon>
        <taxon>Burkholderiaceae</taxon>
        <taxon>Cupriavidus</taxon>
    </lineage>
</organism>
<geneLocation type="plasmid" evidence="5 6">
    <name>megaplasmid</name>
</geneLocation>
<dbReference type="Gene3D" id="3.20.20.450">
    <property type="entry name" value="EAL domain"/>
    <property type="match status" value="1"/>
</dbReference>
<name>Q1LE38_CUPMC</name>
<dbReference type="Pfam" id="PF00571">
    <property type="entry name" value="CBS"/>
    <property type="match status" value="1"/>
</dbReference>
<dbReference type="PROSITE" id="PS50887">
    <property type="entry name" value="GGDEF"/>
    <property type="match status" value="1"/>
</dbReference>
<dbReference type="InterPro" id="IPR000160">
    <property type="entry name" value="GGDEF_dom"/>
</dbReference>
<dbReference type="Pfam" id="PF00990">
    <property type="entry name" value="GGDEF"/>
    <property type="match status" value="1"/>
</dbReference>
<dbReference type="eggNOG" id="COG2200">
    <property type="taxonomic scope" value="Bacteria"/>
</dbReference>
<dbReference type="PANTHER" id="PTHR33121">
    <property type="entry name" value="CYCLIC DI-GMP PHOSPHODIESTERASE PDEF"/>
    <property type="match status" value="1"/>
</dbReference>
<evidence type="ECO:0000313" key="5">
    <source>
        <dbReference type="EMBL" id="ABF11588.1"/>
    </source>
</evidence>
<dbReference type="HOGENOM" id="CLU_015702_2_1_4"/>
<accession>Q1LE38</accession>
<sequence>MLRCSAIVVHECDDNVTPPEWVASSYWRHIAVMKWRTLHLSFAPKAASWHHGLPADNLPFNPYPHVMLTVASSLATAREAVCLPSLQAVFQPIVSLGNGDILGHEALIRGPAASLHEMPDALFRRAQANGTTVALEVAAARTALDAWSSLNLPGKLFLNFSPLTLRHLLVGRGHAMAALLGADGIVGGAAAIAPSRVVIEITEQTAIGNAQTFGEAMALLGELGVHYALDDFGSGHANLDMLADLSPQFIKLDKSLVRGIGTCSRRLEILRGMLRMMGAFGGHVIAEGIERAEELAMVRDLGVFAGQGYFLGRPVAQPERQASLEVRAVLASRQIAVFPQALRSGWSGMTAGQLLRPAPTIHPATSNNDVLARFHSQPDLHAMAVVDEAMRPVAMMNRQILIDRYATPFHRELYGRKACITIANPAPVCFDRRTSLEDMAELFAGEQSHVLADGFVITDQGRYVGLGTVADLLRATTEVRMEAARYANPLTFLPGNILLNQHVDRLIAAGSAFHACYVDLNQFKPFNDRYGYWKGDEMLKGAAAILAQACDPARDFLGHVGGDDFLVLYQGDDWEVRIRDAIARFNDAALMSYSSTDRAAGGIHGEDRFGNPAFCVPVTMAAGVVSVGAEAMATLRLCSQHIGAASAVAKRSAKRAPSGVARIDIAELAARGALDI</sequence>
<dbReference type="KEGG" id="rme:Rmet_4726"/>
<dbReference type="AlphaFoldDB" id="Q1LE38"/>
<evidence type="ECO:0000259" key="2">
    <source>
        <dbReference type="PROSITE" id="PS50883"/>
    </source>
</evidence>
<dbReference type="NCBIfam" id="TIGR00254">
    <property type="entry name" value="GGDEF"/>
    <property type="match status" value="1"/>
</dbReference>
<dbReference type="InterPro" id="IPR043128">
    <property type="entry name" value="Rev_trsase/Diguanyl_cyclase"/>
</dbReference>
<evidence type="ECO:0000256" key="1">
    <source>
        <dbReference type="PROSITE-ProRule" id="PRU00703"/>
    </source>
</evidence>
<dbReference type="InterPro" id="IPR035919">
    <property type="entry name" value="EAL_sf"/>
</dbReference>
<dbReference type="SMART" id="SM00267">
    <property type="entry name" value="GGDEF"/>
    <property type="match status" value="1"/>
</dbReference>
<dbReference type="SMART" id="SM00052">
    <property type="entry name" value="EAL"/>
    <property type="match status" value="1"/>
</dbReference>
<dbReference type="GO" id="GO:0071111">
    <property type="term" value="F:cyclic-guanylate-specific phosphodiesterase activity"/>
    <property type="evidence" value="ECO:0007669"/>
    <property type="project" value="InterPro"/>
</dbReference>
<evidence type="ECO:0000259" key="3">
    <source>
        <dbReference type="PROSITE" id="PS50887"/>
    </source>
</evidence>
<dbReference type="CDD" id="cd01948">
    <property type="entry name" value="EAL"/>
    <property type="match status" value="1"/>
</dbReference>
<dbReference type="InterPro" id="IPR046342">
    <property type="entry name" value="CBS_dom_sf"/>
</dbReference>
<feature type="domain" description="GGDEF" evidence="3">
    <location>
        <begin position="511"/>
        <end position="668"/>
    </location>
</feature>
<proteinExistence type="predicted"/>
<dbReference type="SUPFAM" id="SSF55073">
    <property type="entry name" value="Nucleotide cyclase"/>
    <property type="match status" value="1"/>
</dbReference>
<dbReference type="InterPro" id="IPR001633">
    <property type="entry name" value="EAL_dom"/>
</dbReference>
<evidence type="ECO:0000313" key="6">
    <source>
        <dbReference type="Proteomes" id="UP000002429"/>
    </source>
</evidence>
<dbReference type="Pfam" id="PF00563">
    <property type="entry name" value="EAL"/>
    <property type="match status" value="1"/>
</dbReference>
<feature type="domain" description="EAL" evidence="2">
    <location>
        <begin position="67"/>
        <end position="328"/>
    </location>
</feature>
<dbReference type="InterPro" id="IPR000644">
    <property type="entry name" value="CBS_dom"/>
</dbReference>
<gene>
    <name evidence="5" type="ordered locus">Rmet_4726</name>
</gene>
<keyword evidence="5" id="KW-0614">Plasmid</keyword>
<dbReference type="InterPro" id="IPR050706">
    <property type="entry name" value="Cyclic-di-GMP_PDE-like"/>
</dbReference>
<evidence type="ECO:0000259" key="4">
    <source>
        <dbReference type="PROSITE" id="PS51371"/>
    </source>
</evidence>
<protein>
    <submittedName>
        <fullName evidence="5">Diguanylate cyclase/phosphodiesterase</fullName>
    </submittedName>
</protein>
<dbReference type="PROSITE" id="PS51371">
    <property type="entry name" value="CBS"/>
    <property type="match status" value="1"/>
</dbReference>